<dbReference type="SUPFAM" id="SSF52091">
    <property type="entry name" value="SpoIIaa-like"/>
    <property type="match status" value="1"/>
</dbReference>
<keyword evidence="1" id="KW-0812">Transmembrane</keyword>
<dbReference type="InterPro" id="IPR036513">
    <property type="entry name" value="STAS_dom_sf"/>
</dbReference>
<name>A0ABM7WE99_9BACT</name>
<proteinExistence type="predicted"/>
<dbReference type="EMBL" id="AP025516">
    <property type="protein sequence ID" value="BDD89303.1"/>
    <property type="molecule type" value="Genomic_DNA"/>
</dbReference>
<keyword evidence="3" id="KW-1185">Reference proteome</keyword>
<feature type="transmembrane region" description="Helical" evidence="1">
    <location>
        <begin position="184"/>
        <end position="205"/>
    </location>
</feature>
<gene>
    <name evidence="2" type="ORF">DPPLL_36680</name>
</gene>
<reference evidence="2 3" key="1">
    <citation type="submission" date="2022-01" db="EMBL/GenBank/DDBJ databases">
        <title>Desulfofustis limnae sp. nov., a novel mesophilic sulfate-reducing bacterium isolated from marsh soil.</title>
        <authorList>
            <person name="Watanabe M."/>
            <person name="Takahashi A."/>
            <person name="Kojima H."/>
            <person name="Fukui M."/>
        </authorList>
    </citation>
    <scope>NUCLEOTIDE SEQUENCE [LARGE SCALE GENOMIC DNA]</scope>
    <source>
        <strain evidence="2 3">PPLL</strain>
    </source>
</reference>
<feature type="transmembrane region" description="Helical" evidence="1">
    <location>
        <begin position="323"/>
        <end position="344"/>
    </location>
</feature>
<feature type="transmembrane region" description="Helical" evidence="1">
    <location>
        <begin position="356"/>
        <end position="386"/>
    </location>
</feature>
<organism evidence="2 3">
    <name type="scientific">Desulfofustis limnaeus</name>
    <dbReference type="NCBI Taxonomy" id="2740163"/>
    <lineage>
        <taxon>Bacteria</taxon>
        <taxon>Pseudomonadati</taxon>
        <taxon>Thermodesulfobacteriota</taxon>
        <taxon>Desulfobulbia</taxon>
        <taxon>Desulfobulbales</taxon>
        <taxon>Desulfocapsaceae</taxon>
        <taxon>Desulfofustis</taxon>
    </lineage>
</organism>
<sequence>MSDREPVTLNHRASLAVAECIRDGDDLLRLRLAGDWLVGCIPRSHRRLLHDLAVKPPTRLILCAADVGRWDSGLITYVLKVRKVCEQQGVGFTTEGLAAGAQRLLRLADVAMEQHAAAGRVLRVPFLERLGGQALACWHHGVEMVGFLGEVSVAFVRLLSGRARCRSSDVLTVMLNCGARALPIVSLISVLVGLILAFVGAVQLSLFGAQIYVASLVGIAVVRVMGAVMAGIIMAGRTGAAFAAELGTMQVNEEIDALRTLGIDPIEFLVLPRVLGMVLMMPLLCLYADMMGILGGLLVGVFMLDLNVMEYLEMTKKAVKLSYFWIGLFHSAVFGVLVAFAGCLRGMQCGRSASAVGAAATSAVVTGIVSIIAATAVITVICNVLGI</sequence>
<keyword evidence="1" id="KW-0472">Membrane</keyword>
<evidence type="ECO:0000313" key="3">
    <source>
        <dbReference type="Proteomes" id="UP000830055"/>
    </source>
</evidence>
<evidence type="ECO:0008006" key="4">
    <source>
        <dbReference type="Google" id="ProtNLM"/>
    </source>
</evidence>
<protein>
    <recommendedName>
        <fullName evidence="4">ABC transporter permease</fullName>
    </recommendedName>
</protein>
<dbReference type="RefSeq" id="WP_284152611.1">
    <property type="nucleotide sequence ID" value="NZ_AP025516.1"/>
</dbReference>
<evidence type="ECO:0000256" key="1">
    <source>
        <dbReference type="SAM" id="Phobius"/>
    </source>
</evidence>
<dbReference type="Pfam" id="PF02405">
    <property type="entry name" value="MlaE"/>
    <property type="match status" value="1"/>
</dbReference>
<dbReference type="PANTHER" id="PTHR30188">
    <property type="entry name" value="ABC TRANSPORTER PERMEASE PROTEIN-RELATED"/>
    <property type="match status" value="1"/>
</dbReference>
<evidence type="ECO:0000313" key="2">
    <source>
        <dbReference type="EMBL" id="BDD89303.1"/>
    </source>
</evidence>
<feature type="transmembrane region" description="Helical" evidence="1">
    <location>
        <begin position="283"/>
        <end position="303"/>
    </location>
</feature>
<dbReference type="InterPro" id="IPR030802">
    <property type="entry name" value="Permease_MalE"/>
</dbReference>
<keyword evidence="1" id="KW-1133">Transmembrane helix</keyword>
<accession>A0ABM7WE99</accession>
<dbReference type="Proteomes" id="UP000830055">
    <property type="component" value="Chromosome"/>
</dbReference>
<dbReference type="PANTHER" id="PTHR30188:SF3">
    <property type="entry name" value="ABC TRANSPORTER PERMEASE"/>
    <property type="match status" value="1"/>
</dbReference>
<feature type="transmembrane region" description="Helical" evidence="1">
    <location>
        <begin position="211"/>
        <end position="233"/>
    </location>
</feature>